<evidence type="ECO:0000313" key="3">
    <source>
        <dbReference type="Proteomes" id="UP000198508"/>
    </source>
</evidence>
<protein>
    <recommendedName>
        <fullName evidence="4">DUF4367 domain-containing protein</fullName>
    </recommendedName>
</protein>
<evidence type="ECO:0000313" key="2">
    <source>
        <dbReference type="EMBL" id="SET24777.1"/>
    </source>
</evidence>
<gene>
    <name evidence="2" type="ORF">SAMN05216313_103234</name>
</gene>
<keyword evidence="1" id="KW-0732">Signal</keyword>
<dbReference type="GeneID" id="93278491"/>
<reference evidence="3" key="1">
    <citation type="submission" date="2016-10" db="EMBL/GenBank/DDBJ databases">
        <authorList>
            <person name="Varghese N."/>
            <person name="Submissions S."/>
        </authorList>
    </citation>
    <scope>NUCLEOTIDE SEQUENCE [LARGE SCALE GENOMIC DNA]</scope>
    <source>
        <strain evidence="3">NLAE-zl-G277</strain>
    </source>
</reference>
<proteinExistence type="predicted"/>
<accession>A0A1I0CYB1</accession>
<dbReference type="EMBL" id="FOIM01000003">
    <property type="protein sequence ID" value="SET24777.1"/>
    <property type="molecule type" value="Genomic_DNA"/>
</dbReference>
<dbReference type="Proteomes" id="UP000198508">
    <property type="component" value="Unassembled WGS sequence"/>
</dbReference>
<keyword evidence="3" id="KW-1185">Reference proteome</keyword>
<evidence type="ECO:0008006" key="4">
    <source>
        <dbReference type="Google" id="ProtNLM"/>
    </source>
</evidence>
<feature type="chain" id="PRO_5039421338" description="DUF4367 domain-containing protein" evidence="1">
    <location>
        <begin position="25"/>
        <end position="184"/>
    </location>
</feature>
<feature type="signal peptide" evidence="1">
    <location>
        <begin position="1"/>
        <end position="24"/>
    </location>
</feature>
<dbReference type="AlphaFoldDB" id="A0A1I0CYB1"/>
<evidence type="ECO:0000256" key="1">
    <source>
        <dbReference type="SAM" id="SignalP"/>
    </source>
</evidence>
<dbReference type="RefSeq" id="WP_139201127.1">
    <property type="nucleotide sequence ID" value="NZ_CATZMQ010000020.1"/>
</dbReference>
<organism evidence="2 3">
    <name type="scientific">Enterocloster lavalensis</name>
    <dbReference type="NCBI Taxonomy" id="460384"/>
    <lineage>
        <taxon>Bacteria</taxon>
        <taxon>Bacillati</taxon>
        <taxon>Bacillota</taxon>
        <taxon>Clostridia</taxon>
        <taxon>Lachnospirales</taxon>
        <taxon>Lachnospiraceae</taxon>
        <taxon>Enterocloster</taxon>
    </lineage>
</organism>
<dbReference type="STRING" id="460384.SAMN05216313_103234"/>
<sequence>MRQIRLILMTAAALMLANAIPGYAAASQSVVTVKGSGAEEYSTLPSADTLKQDVGFAPRLAETLAGDFRFESGSATESFDLDSKGNPVNRRKGLNFRYAKVLNGVTKTVSLSVEPSATLTGTENSTVVTYGDITLYCSDMQGNSVAWVQEENIYILLDINQKVTIDELTAMAKGLIDLRTDSTK</sequence>
<name>A0A1I0CYB1_9FIRM</name>